<sequence length="390" mass="44415">MQGNPTLRTTNCHDTIFEGKPGDANCLSEDEKRLYCERLVEKVLEEYPDLSASVIMDRLGYICEEIPQCHERRMEDCRTGDRNKPESTECVSGRRKMVYAEKLCRQVMLENPNFSPSKVKAAVMNLLNIVPEVDDVKEDDFISRSINSSSPGSLAVELSQSECNAHDTAFEIIMEDVMGTRNVCDDIKKSTTRYQNRMKDPCDDPQYKRTLYAALENSRQQKSMERKAQTDAELAHKLNCYLTDICRNLDRGKKWPPNGNQKQKDTKKSSKKTFSERNPCNVDCDNWVGGDSEFSSLNLPSSRSYSAADYTRSLESSSKNLSSTMYAKKKRLVLILMREKHKKNFGKATLAISYVMILSKGAVFLQEIINLAFRLVCMVCLQQDNTILCT</sequence>
<organism evidence="2">
    <name type="scientific">Lygus hesperus</name>
    <name type="common">Western plant bug</name>
    <dbReference type="NCBI Taxonomy" id="30085"/>
    <lineage>
        <taxon>Eukaryota</taxon>
        <taxon>Metazoa</taxon>
        <taxon>Ecdysozoa</taxon>
        <taxon>Arthropoda</taxon>
        <taxon>Hexapoda</taxon>
        <taxon>Insecta</taxon>
        <taxon>Pterygota</taxon>
        <taxon>Neoptera</taxon>
        <taxon>Paraneoptera</taxon>
        <taxon>Hemiptera</taxon>
        <taxon>Heteroptera</taxon>
        <taxon>Panheteroptera</taxon>
        <taxon>Cimicomorpha</taxon>
        <taxon>Miridae</taxon>
        <taxon>Mirini</taxon>
        <taxon>Lygus</taxon>
    </lineage>
</organism>
<dbReference type="EMBL" id="GBHO01026248">
    <property type="protein sequence ID" value="JAG17356.1"/>
    <property type="molecule type" value="Transcribed_RNA"/>
</dbReference>
<dbReference type="EMBL" id="GBRD01016765">
    <property type="protein sequence ID" value="JAG49062.1"/>
    <property type="molecule type" value="Transcribed_RNA"/>
</dbReference>
<protein>
    <submittedName>
        <fullName evidence="2">Phenylalanine--tRNA ligase beta subunit</fullName>
    </submittedName>
</protein>
<keyword evidence="2" id="KW-0436">Ligase</keyword>
<reference evidence="2" key="2">
    <citation type="submission" date="2014-07" db="EMBL/GenBank/DDBJ databases">
        <authorList>
            <person name="Hull J."/>
        </authorList>
    </citation>
    <scope>NUCLEOTIDE SEQUENCE</scope>
</reference>
<proteinExistence type="predicted"/>
<gene>
    <name evidence="2" type="primary">pheT_13</name>
    <name evidence="2" type="ORF">CM83_4142</name>
</gene>
<reference evidence="2" key="1">
    <citation type="journal article" date="2014" name="PLoS ONE">
        <title>Transcriptome-Based Identification of ABC Transporters in the Western Tarnished Plant Bug Lygus hesperus.</title>
        <authorList>
            <person name="Hull J.J."/>
            <person name="Chaney K."/>
            <person name="Geib S.M."/>
            <person name="Fabrick J.A."/>
            <person name="Brent C.S."/>
            <person name="Walsh D."/>
            <person name="Lavine L.C."/>
        </authorList>
    </citation>
    <scope>NUCLEOTIDE SEQUENCE</scope>
</reference>
<name>A0A0A9XCI4_LYGHE</name>
<accession>A0A0A9XCI4</accession>
<feature type="region of interest" description="Disordered" evidence="1">
    <location>
        <begin position="252"/>
        <end position="277"/>
    </location>
</feature>
<evidence type="ECO:0000313" key="2">
    <source>
        <dbReference type="EMBL" id="JAG17356.1"/>
    </source>
</evidence>
<dbReference type="AlphaFoldDB" id="A0A0A9XCI4"/>
<evidence type="ECO:0000313" key="3">
    <source>
        <dbReference type="EMBL" id="JAG49062.1"/>
    </source>
</evidence>
<evidence type="ECO:0000256" key="1">
    <source>
        <dbReference type="SAM" id="MobiDB-lite"/>
    </source>
</evidence>
<dbReference type="GO" id="GO:0016874">
    <property type="term" value="F:ligase activity"/>
    <property type="evidence" value="ECO:0007669"/>
    <property type="project" value="UniProtKB-KW"/>
</dbReference>
<reference evidence="3" key="3">
    <citation type="submission" date="2014-09" db="EMBL/GenBank/DDBJ databases">
        <authorList>
            <person name="Magalhaes I.L.F."/>
            <person name="Oliveira U."/>
            <person name="Santos F.R."/>
            <person name="Vidigal T.H.D.A."/>
            <person name="Brescovit A.D."/>
            <person name="Santos A.J."/>
        </authorList>
    </citation>
    <scope>NUCLEOTIDE SEQUENCE</scope>
</reference>